<protein>
    <submittedName>
        <fullName evidence="2">Uncharacterized protein</fullName>
    </submittedName>
</protein>
<evidence type="ECO:0000313" key="3">
    <source>
        <dbReference type="Proteomes" id="UP000176198"/>
    </source>
</evidence>
<evidence type="ECO:0000313" key="2">
    <source>
        <dbReference type="EMBL" id="OGM03231.1"/>
    </source>
</evidence>
<comment type="caution">
    <text evidence="2">The sequence shown here is derived from an EMBL/GenBank/DDBJ whole genome shotgun (WGS) entry which is preliminary data.</text>
</comment>
<evidence type="ECO:0000256" key="1">
    <source>
        <dbReference type="SAM" id="Phobius"/>
    </source>
</evidence>
<accession>A0A1F7WK93</accession>
<gene>
    <name evidence="2" type="ORF">A2115_02640</name>
</gene>
<feature type="transmembrane region" description="Helical" evidence="1">
    <location>
        <begin position="72"/>
        <end position="93"/>
    </location>
</feature>
<keyword evidence="1" id="KW-1133">Transmembrane helix</keyword>
<dbReference type="AlphaFoldDB" id="A0A1F7WK93"/>
<proteinExistence type="predicted"/>
<organism evidence="2 3">
    <name type="scientific">Candidatus Woesebacteria bacterium GWA1_41_8</name>
    <dbReference type="NCBI Taxonomy" id="1802471"/>
    <lineage>
        <taxon>Bacteria</taxon>
        <taxon>Candidatus Woeseibacteriota</taxon>
    </lineage>
</organism>
<reference evidence="2 3" key="1">
    <citation type="journal article" date="2016" name="Nat. Commun.">
        <title>Thousands of microbial genomes shed light on interconnected biogeochemical processes in an aquifer system.</title>
        <authorList>
            <person name="Anantharaman K."/>
            <person name="Brown C.T."/>
            <person name="Hug L.A."/>
            <person name="Sharon I."/>
            <person name="Castelle C.J."/>
            <person name="Probst A.J."/>
            <person name="Thomas B.C."/>
            <person name="Singh A."/>
            <person name="Wilkins M.J."/>
            <person name="Karaoz U."/>
            <person name="Brodie E.L."/>
            <person name="Williams K.H."/>
            <person name="Hubbard S.S."/>
            <person name="Banfield J.F."/>
        </authorList>
    </citation>
    <scope>NUCLEOTIDE SEQUENCE [LARGE SCALE GENOMIC DNA]</scope>
</reference>
<name>A0A1F7WK93_9BACT</name>
<keyword evidence="1" id="KW-0472">Membrane</keyword>
<keyword evidence="1" id="KW-0812">Transmembrane</keyword>
<dbReference type="EMBL" id="MGFJ01000001">
    <property type="protein sequence ID" value="OGM03231.1"/>
    <property type="molecule type" value="Genomic_DNA"/>
</dbReference>
<feature type="transmembrane region" description="Helical" evidence="1">
    <location>
        <begin position="108"/>
        <end position="127"/>
    </location>
</feature>
<sequence>MVQKISSLIVSIYITALLYANLFFIKQLTLVKGADELFWNHLAIFIIILIPVFFLINKYISAPVSRGAMKPLRAVLLLIALVGLILTVLYHIIPLEPIYNLPAQVDQIFASETAFTVWLIAPLLVLFI</sequence>
<feature type="transmembrane region" description="Helical" evidence="1">
    <location>
        <begin position="37"/>
        <end position="60"/>
    </location>
</feature>
<feature type="transmembrane region" description="Helical" evidence="1">
    <location>
        <begin position="7"/>
        <end position="25"/>
    </location>
</feature>
<dbReference type="Proteomes" id="UP000176198">
    <property type="component" value="Unassembled WGS sequence"/>
</dbReference>
<dbReference type="STRING" id="1802471.A2115_02640"/>